<dbReference type="EMBL" id="JABSTV010001250">
    <property type="protein sequence ID" value="KAH7956626.1"/>
    <property type="molecule type" value="Genomic_DNA"/>
</dbReference>
<feature type="compositionally biased region" description="Basic and acidic residues" evidence="1">
    <location>
        <begin position="65"/>
        <end position="75"/>
    </location>
</feature>
<dbReference type="AlphaFoldDB" id="A0A9D4PVS4"/>
<reference evidence="2" key="1">
    <citation type="journal article" date="2020" name="Cell">
        <title>Large-Scale Comparative Analyses of Tick Genomes Elucidate Their Genetic Diversity and Vector Capacities.</title>
        <authorList>
            <consortium name="Tick Genome and Microbiome Consortium (TIGMIC)"/>
            <person name="Jia N."/>
            <person name="Wang J."/>
            <person name="Shi W."/>
            <person name="Du L."/>
            <person name="Sun Y."/>
            <person name="Zhan W."/>
            <person name="Jiang J.F."/>
            <person name="Wang Q."/>
            <person name="Zhang B."/>
            <person name="Ji P."/>
            <person name="Bell-Sakyi L."/>
            <person name="Cui X.M."/>
            <person name="Yuan T.T."/>
            <person name="Jiang B.G."/>
            <person name="Yang W.F."/>
            <person name="Lam T.T."/>
            <person name="Chang Q.C."/>
            <person name="Ding S.J."/>
            <person name="Wang X.J."/>
            <person name="Zhu J.G."/>
            <person name="Ruan X.D."/>
            <person name="Zhao L."/>
            <person name="Wei J.T."/>
            <person name="Ye R.Z."/>
            <person name="Que T.C."/>
            <person name="Du C.H."/>
            <person name="Zhou Y.H."/>
            <person name="Cheng J.X."/>
            <person name="Dai P.F."/>
            <person name="Guo W.B."/>
            <person name="Han X.H."/>
            <person name="Huang E.J."/>
            <person name="Li L.F."/>
            <person name="Wei W."/>
            <person name="Gao Y.C."/>
            <person name="Liu J.Z."/>
            <person name="Shao H.Z."/>
            <person name="Wang X."/>
            <person name="Wang C.C."/>
            <person name="Yang T.C."/>
            <person name="Huo Q.B."/>
            <person name="Li W."/>
            <person name="Chen H.Y."/>
            <person name="Chen S.E."/>
            <person name="Zhou L.G."/>
            <person name="Ni X.B."/>
            <person name="Tian J.H."/>
            <person name="Sheng Y."/>
            <person name="Liu T."/>
            <person name="Pan Y.S."/>
            <person name="Xia L.Y."/>
            <person name="Li J."/>
            <person name="Zhao F."/>
            <person name="Cao W.C."/>
        </authorList>
    </citation>
    <scope>NUCLEOTIDE SEQUENCE</scope>
    <source>
        <strain evidence="2">Rsan-2018</strain>
    </source>
</reference>
<proteinExistence type="predicted"/>
<dbReference type="VEuPathDB" id="VectorBase:RSAN_035353"/>
<feature type="region of interest" description="Disordered" evidence="1">
    <location>
        <begin position="61"/>
        <end position="89"/>
    </location>
</feature>
<reference evidence="2" key="2">
    <citation type="submission" date="2021-09" db="EMBL/GenBank/DDBJ databases">
        <authorList>
            <person name="Jia N."/>
            <person name="Wang J."/>
            <person name="Shi W."/>
            <person name="Du L."/>
            <person name="Sun Y."/>
            <person name="Zhan W."/>
            <person name="Jiang J."/>
            <person name="Wang Q."/>
            <person name="Zhang B."/>
            <person name="Ji P."/>
            <person name="Sakyi L.B."/>
            <person name="Cui X."/>
            <person name="Yuan T."/>
            <person name="Jiang B."/>
            <person name="Yang W."/>
            <person name="Lam T.T.-Y."/>
            <person name="Chang Q."/>
            <person name="Ding S."/>
            <person name="Wang X."/>
            <person name="Zhu J."/>
            <person name="Ruan X."/>
            <person name="Zhao L."/>
            <person name="Wei J."/>
            <person name="Que T."/>
            <person name="Du C."/>
            <person name="Cheng J."/>
            <person name="Dai P."/>
            <person name="Han X."/>
            <person name="Huang E."/>
            <person name="Gao Y."/>
            <person name="Liu J."/>
            <person name="Shao H."/>
            <person name="Ye R."/>
            <person name="Li L."/>
            <person name="Wei W."/>
            <person name="Wang X."/>
            <person name="Wang C."/>
            <person name="Huo Q."/>
            <person name="Li W."/>
            <person name="Guo W."/>
            <person name="Chen H."/>
            <person name="Chen S."/>
            <person name="Zhou L."/>
            <person name="Zhou L."/>
            <person name="Ni X."/>
            <person name="Tian J."/>
            <person name="Zhou Y."/>
            <person name="Sheng Y."/>
            <person name="Liu T."/>
            <person name="Pan Y."/>
            <person name="Xia L."/>
            <person name="Li J."/>
            <person name="Zhao F."/>
            <person name="Cao W."/>
        </authorList>
    </citation>
    <scope>NUCLEOTIDE SEQUENCE</scope>
    <source>
        <strain evidence="2">Rsan-2018</strain>
        <tissue evidence="2">Larvae</tissue>
    </source>
</reference>
<name>A0A9D4PVS4_RHISA</name>
<sequence>MPDTEPAPARQQIAPRHSHNLRLELFLEFRDFVDSMPPAPCAKALSAAYHAKLIDSTRARRKDKVRMSDGVDQHTLRPGADTSTDVNGLPQVTPRDILNYFVYFLSFVTLEKTK</sequence>
<comment type="caution">
    <text evidence="2">The sequence shown here is derived from an EMBL/GenBank/DDBJ whole genome shotgun (WGS) entry which is preliminary data.</text>
</comment>
<evidence type="ECO:0000313" key="3">
    <source>
        <dbReference type="Proteomes" id="UP000821837"/>
    </source>
</evidence>
<organism evidence="2 3">
    <name type="scientific">Rhipicephalus sanguineus</name>
    <name type="common">Brown dog tick</name>
    <name type="synonym">Ixodes sanguineus</name>
    <dbReference type="NCBI Taxonomy" id="34632"/>
    <lineage>
        <taxon>Eukaryota</taxon>
        <taxon>Metazoa</taxon>
        <taxon>Ecdysozoa</taxon>
        <taxon>Arthropoda</taxon>
        <taxon>Chelicerata</taxon>
        <taxon>Arachnida</taxon>
        <taxon>Acari</taxon>
        <taxon>Parasitiformes</taxon>
        <taxon>Ixodida</taxon>
        <taxon>Ixodoidea</taxon>
        <taxon>Ixodidae</taxon>
        <taxon>Rhipicephalinae</taxon>
        <taxon>Rhipicephalus</taxon>
        <taxon>Rhipicephalus</taxon>
    </lineage>
</organism>
<accession>A0A9D4PVS4</accession>
<protein>
    <submittedName>
        <fullName evidence="2">Uncharacterized protein</fullName>
    </submittedName>
</protein>
<evidence type="ECO:0000313" key="2">
    <source>
        <dbReference type="EMBL" id="KAH7956626.1"/>
    </source>
</evidence>
<gene>
    <name evidence="2" type="ORF">HPB52_011146</name>
</gene>
<keyword evidence="3" id="KW-1185">Reference proteome</keyword>
<evidence type="ECO:0000256" key="1">
    <source>
        <dbReference type="SAM" id="MobiDB-lite"/>
    </source>
</evidence>
<dbReference type="Proteomes" id="UP000821837">
    <property type="component" value="Unassembled WGS sequence"/>
</dbReference>